<dbReference type="SUPFAM" id="SSF51161">
    <property type="entry name" value="Trimeric LpxA-like enzymes"/>
    <property type="match status" value="1"/>
</dbReference>
<proteinExistence type="predicted"/>
<dbReference type="PROSITE" id="PS00101">
    <property type="entry name" value="HEXAPEP_TRANSFERASES"/>
    <property type="match status" value="1"/>
</dbReference>
<gene>
    <name evidence="3" type="ORF">A2V71_03655</name>
</gene>
<dbReference type="PANTHER" id="PTHR43300">
    <property type="entry name" value="ACETYLTRANSFERASE"/>
    <property type="match status" value="1"/>
</dbReference>
<dbReference type="InterPro" id="IPR001451">
    <property type="entry name" value="Hexapep"/>
</dbReference>
<evidence type="ECO:0000313" key="4">
    <source>
        <dbReference type="Proteomes" id="UP000178764"/>
    </source>
</evidence>
<evidence type="ECO:0000256" key="1">
    <source>
        <dbReference type="ARBA" id="ARBA00022679"/>
    </source>
</evidence>
<name>A0A1F5DNH7_9BACT</name>
<evidence type="ECO:0000256" key="2">
    <source>
        <dbReference type="ARBA" id="ARBA00022737"/>
    </source>
</evidence>
<dbReference type="InterPro" id="IPR011004">
    <property type="entry name" value="Trimer_LpxA-like_sf"/>
</dbReference>
<dbReference type="InterPro" id="IPR050179">
    <property type="entry name" value="Trans_hexapeptide_repeat"/>
</dbReference>
<evidence type="ECO:0000313" key="3">
    <source>
        <dbReference type="EMBL" id="OGD56675.1"/>
    </source>
</evidence>
<dbReference type="GO" id="GO:0016740">
    <property type="term" value="F:transferase activity"/>
    <property type="evidence" value="ECO:0007669"/>
    <property type="project" value="UniProtKB-KW"/>
</dbReference>
<organism evidence="3 4">
    <name type="scientific">Candidatus Berkelbacteria bacterium RBG_13_40_8</name>
    <dbReference type="NCBI Taxonomy" id="1797467"/>
    <lineage>
        <taxon>Bacteria</taxon>
        <taxon>Candidatus Berkelbacteria</taxon>
    </lineage>
</organism>
<sequence>MTKKHSKKYFVHKTAIIENDVQIGEGTKIWHFAQVRRGSKIGKNCVIGKSVFIDFGSEIGENVKIQNHAIVYHKAIIEDGVFIGPNVCFTNDKIPRAINPDGTAKSADDWHVSTIRIGEGASVGGHTVLLPGITIGKFAMIGSGAVVTKNVPDYALAYGNPARIKDFVCRCGKKLNKIGENEDVVLTKCSCGIEIVIPRENYKLKDESNPPAGGKKRIWIR</sequence>
<dbReference type="EMBL" id="MEZT01000015">
    <property type="protein sequence ID" value="OGD56675.1"/>
    <property type="molecule type" value="Genomic_DNA"/>
</dbReference>
<keyword evidence="2" id="KW-0677">Repeat</keyword>
<dbReference type="CDD" id="cd03358">
    <property type="entry name" value="LbH_WxcM_N_like"/>
    <property type="match status" value="1"/>
</dbReference>
<dbReference type="Proteomes" id="UP000178764">
    <property type="component" value="Unassembled WGS sequence"/>
</dbReference>
<dbReference type="AlphaFoldDB" id="A0A1F5DNH7"/>
<dbReference type="InterPro" id="IPR018357">
    <property type="entry name" value="Hexapep_transf_CS"/>
</dbReference>
<accession>A0A1F5DNH7</accession>
<reference evidence="3 4" key="1">
    <citation type="journal article" date="2016" name="Nat. Commun.">
        <title>Thousands of microbial genomes shed light on interconnected biogeochemical processes in an aquifer system.</title>
        <authorList>
            <person name="Anantharaman K."/>
            <person name="Brown C.T."/>
            <person name="Hug L.A."/>
            <person name="Sharon I."/>
            <person name="Castelle C.J."/>
            <person name="Probst A.J."/>
            <person name="Thomas B.C."/>
            <person name="Singh A."/>
            <person name="Wilkins M.J."/>
            <person name="Karaoz U."/>
            <person name="Brodie E.L."/>
            <person name="Williams K.H."/>
            <person name="Hubbard S.S."/>
            <person name="Banfield J.F."/>
        </authorList>
    </citation>
    <scope>NUCLEOTIDE SEQUENCE [LARGE SCALE GENOMIC DNA]</scope>
</reference>
<dbReference type="Pfam" id="PF00132">
    <property type="entry name" value="Hexapep"/>
    <property type="match status" value="3"/>
</dbReference>
<keyword evidence="1 3" id="KW-0808">Transferase</keyword>
<comment type="caution">
    <text evidence="3">The sequence shown here is derived from an EMBL/GenBank/DDBJ whole genome shotgun (WGS) entry which is preliminary data.</text>
</comment>
<dbReference type="PANTHER" id="PTHR43300:SF4">
    <property type="entry name" value="ACYL-[ACYL-CARRIER-PROTEIN]--UDP-N-ACETYLGLUCOSAMINE O-ACYLTRANSFERASE"/>
    <property type="match status" value="1"/>
</dbReference>
<protein>
    <submittedName>
        <fullName evidence="3">Acetyltransferase</fullName>
    </submittedName>
</protein>
<dbReference type="Gene3D" id="2.160.10.10">
    <property type="entry name" value="Hexapeptide repeat proteins"/>
    <property type="match status" value="1"/>
</dbReference>